<feature type="transmembrane region" description="Helical" evidence="6">
    <location>
        <begin position="57"/>
        <end position="84"/>
    </location>
</feature>
<evidence type="ECO:0000313" key="7">
    <source>
        <dbReference type="EMBL" id="KAK0596462.1"/>
    </source>
</evidence>
<dbReference type="Pfam" id="PF00854">
    <property type="entry name" value="PTR2"/>
    <property type="match status" value="2"/>
</dbReference>
<dbReference type="Proteomes" id="UP001168877">
    <property type="component" value="Unassembled WGS sequence"/>
</dbReference>
<comment type="similarity">
    <text evidence="2">Belongs to the major facilitator superfamily. Proton-dependent oligopeptide transporter (POT/PTR) (TC 2.A.17) family.</text>
</comment>
<dbReference type="AlphaFoldDB" id="A0AA39STT5"/>
<reference evidence="7" key="2">
    <citation type="submission" date="2023-06" db="EMBL/GenBank/DDBJ databases">
        <authorList>
            <person name="Swenson N.G."/>
            <person name="Wegrzyn J.L."/>
            <person name="Mcevoy S.L."/>
        </authorList>
    </citation>
    <scope>NUCLEOTIDE SEQUENCE</scope>
    <source>
        <strain evidence="7">NS2018</strain>
        <tissue evidence="7">Leaf</tissue>
    </source>
</reference>
<evidence type="ECO:0000256" key="5">
    <source>
        <dbReference type="ARBA" id="ARBA00023136"/>
    </source>
</evidence>
<reference evidence="7" key="1">
    <citation type="journal article" date="2022" name="Plant J.">
        <title>Strategies of tolerance reflected in two North American maple genomes.</title>
        <authorList>
            <person name="McEvoy S.L."/>
            <person name="Sezen U.U."/>
            <person name="Trouern-Trend A."/>
            <person name="McMahon S.M."/>
            <person name="Schaberg P.G."/>
            <person name="Yang J."/>
            <person name="Wegrzyn J.L."/>
            <person name="Swenson N.G."/>
        </authorList>
    </citation>
    <scope>NUCLEOTIDE SEQUENCE</scope>
    <source>
        <strain evidence="7">NS2018</strain>
    </source>
</reference>
<proteinExistence type="inferred from homology"/>
<feature type="transmembrane region" description="Helical" evidence="6">
    <location>
        <begin position="16"/>
        <end position="36"/>
    </location>
</feature>
<dbReference type="PANTHER" id="PTHR11654">
    <property type="entry name" value="OLIGOPEPTIDE TRANSPORTER-RELATED"/>
    <property type="match status" value="1"/>
</dbReference>
<keyword evidence="8" id="KW-1185">Reference proteome</keyword>
<dbReference type="InterPro" id="IPR036259">
    <property type="entry name" value="MFS_trans_sf"/>
</dbReference>
<keyword evidence="4 6" id="KW-1133">Transmembrane helix</keyword>
<keyword evidence="3 6" id="KW-0812">Transmembrane</keyword>
<dbReference type="SUPFAM" id="SSF103473">
    <property type="entry name" value="MFS general substrate transporter"/>
    <property type="match status" value="1"/>
</dbReference>
<comment type="subcellular location">
    <subcellularLocation>
        <location evidence="1">Membrane</location>
        <topology evidence="1">Multi-pass membrane protein</topology>
    </subcellularLocation>
</comment>
<evidence type="ECO:0000256" key="3">
    <source>
        <dbReference type="ARBA" id="ARBA00022692"/>
    </source>
</evidence>
<evidence type="ECO:0000313" key="8">
    <source>
        <dbReference type="Proteomes" id="UP001168877"/>
    </source>
</evidence>
<name>A0AA39STT5_ACESA</name>
<evidence type="ECO:0000256" key="2">
    <source>
        <dbReference type="ARBA" id="ARBA00005982"/>
    </source>
</evidence>
<comment type="caution">
    <text evidence="7">The sequence shown here is derived from an EMBL/GenBank/DDBJ whole genome shotgun (WGS) entry which is preliminary data.</text>
</comment>
<gene>
    <name evidence="7" type="ORF">LWI29_015885</name>
</gene>
<accession>A0AA39STT5</accession>
<evidence type="ECO:0000256" key="4">
    <source>
        <dbReference type="ARBA" id="ARBA00022989"/>
    </source>
</evidence>
<organism evidence="7 8">
    <name type="scientific">Acer saccharum</name>
    <name type="common">Sugar maple</name>
    <dbReference type="NCBI Taxonomy" id="4024"/>
    <lineage>
        <taxon>Eukaryota</taxon>
        <taxon>Viridiplantae</taxon>
        <taxon>Streptophyta</taxon>
        <taxon>Embryophyta</taxon>
        <taxon>Tracheophyta</taxon>
        <taxon>Spermatophyta</taxon>
        <taxon>Magnoliopsida</taxon>
        <taxon>eudicotyledons</taxon>
        <taxon>Gunneridae</taxon>
        <taxon>Pentapetalae</taxon>
        <taxon>rosids</taxon>
        <taxon>malvids</taxon>
        <taxon>Sapindales</taxon>
        <taxon>Sapindaceae</taxon>
        <taxon>Hippocastanoideae</taxon>
        <taxon>Acereae</taxon>
        <taxon>Acer</taxon>
    </lineage>
</organism>
<keyword evidence="5 6" id="KW-0472">Membrane</keyword>
<protein>
    <submittedName>
        <fullName evidence="7">Uncharacterized protein</fullName>
    </submittedName>
</protein>
<evidence type="ECO:0000256" key="1">
    <source>
        <dbReference type="ARBA" id="ARBA00004141"/>
    </source>
</evidence>
<feature type="transmembrane region" description="Helical" evidence="6">
    <location>
        <begin position="104"/>
        <end position="124"/>
    </location>
</feature>
<sequence>MDRHLSHSFQIPPASLSIFGTITMLTGLVLYERLFVPLARRFTKNPSGITCLQRMGIGFTINIFATLVSSFFCIHGVAEVFMSVGHLEFLYDQSPESMRSSAAALYWVAISIGNYIGTLMVTLVHKYTGKEHIGCLIGT</sequence>
<dbReference type="GO" id="GO:0022857">
    <property type="term" value="F:transmembrane transporter activity"/>
    <property type="evidence" value="ECO:0007669"/>
    <property type="project" value="InterPro"/>
</dbReference>
<dbReference type="Gene3D" id="1.20.1250.20">
    <property type="entry name" value="MFS general substrate transporter like domains"/>
    <property type="match status" value="1"/>
</dbReference>
<dbReference type="EMBL" id="JAUESC010000004">
    <property type="protein sequence ID" value="KAK0596462.1"/>
    <property type="molecule type" value="Genomic_DNA"/>
</dbReference>
<dbReference type="InterPro" id="IPR000109">
    <property type="entry name" value="POT_fam"/>
</dbReference>
<evidence type="ECO:0000256" key="6">
    <source>
        <dbReference type="SAM" id="Phobius"/>
    </source>
</evidence>
<dbReference type="GO" id="GO:0016020">
    <property type="term" value="C:membrane"/>
    <property type="evidence" value="ECO:0007669"/>
    <property type="project" value="UniProtKB-SubCell"/>
</dbReference>